<proteinExistence type="predicted"/>
<evidence type="ECO:0000313" key="4">
    <source>
        <dbReference type="EMBL" id="KIM94277.1"/>
    </source>
</evidence>
<keyword evidence="1" id="KW-0489">Methyltransferase</keyword>
<dbReference type="Pfam" id="PF13649">
    <property type="entry name" value="Methyltransf_25"/>
    <property type="match status" value="1"/>
</dbReference>
<dbReference type="GO" id="GO:0032259">
    <property type="term" value="P:methylation"/>
    <property type="evidence" value="ECO:0007669"/>
    <property type="project" value="UniProtKB-KW"/>
</dbReference>
<dbReference type="GO" id="GO:0008168">
    <property type="term" value="F:methyltransferase activity"/>
    <property type="evidence" value="ECO:0007669"/>
    <property type="project" value="UniProtKB-KW"/>
</dbReference>
<dbReference type="HOGENOM" id="CLU_060397_2_0_1"/>
<dbReference type="OrthoDB" id="540004at2759"/>
<dbReference type="InterPro" id="IPR041698">
    <property type="entry name" value="Methyltransf_25"/>
</dbReference>
<evidence type="ECO:0000259" key="3">
    <source>
        <dbReference type="Pfam" id="PF13649"/>
    </source>
</evidence>
<dbReference type="PANTHER" id="PTHR43861:SF1">
    <property type="entry name" value="TRANS-ACONITATE 2-METHYLTRANSFERASE"/>
    <property type="match status" value="1"/>
</dbReference>
<reference evidence="4 5" key="1">
    <citation type="submission" date="2014-04" db="EMBL/GenBank/DDBJ databases">
        <authorList>
            <consortium name="DOE Joint Genome Institute"/>
            <person name="Kuo A."/>
            <person name="Martino E."/>
            <person name="Perotto S."/>
            <person name="Kohler A."/>
            <person name="Nagy L.G."/>
            <person name="Floudas D."/>
            <person name="Copeland A."/>
            <person name="Barry K.W."/>
            <person name="Cichocki N."/>
            <person name="Veneault-Fourrey C."/>
            <person name="LaButti K."/>
            <person name="Lindquist E.A."/>
            <person name="Lipzen A."/>
            <person name="Lundell T."/>
            <person name="Morin E."/>
            <person name="Murat C."/>
            <person name="Sun H."/>
            <person name="Tunlid A."/>
            <person name="Henrissat B."/>
            <person name="Grigoriev I.V."/>
            <person name="Hibbett D.S."/>
            <person name="Martin F."/>
            <person name="Nordberg H.P."/>
            <person name="Cantor M.N."/>
            <person name="Hua S.X."/>
        </authorList>
    </citation>
    <scope>NUCLEOTIDE SEQUENCE [LARGE SCALE GENOMIC DNA]</scope>
    <source>
        <strain evidence="4 5">Zn</strain>
    </source>
</reference>
<name>A0A0C3CX53_OIDMZ</name>
<evidence type="ECO:0000256" key="2">
    <source>
        <dbReference type="ARBA" id="ARBA00022679"/>
    </source>
</evidence>
<reference evidence="5" key="2">
    <citation type="submission" date="2015-01" db="EMBL/GenBank/DDBJ databases">
        <title>Evolutionary Origins and Diversification of the Mycorrhizal Mutualists.</title>
        <authorList>
            <consortium name="DOE Joint Genome Institute"/>
            <consortium name="Mycorrhizal Genomics Consortium"/>
            <person name="Kohler A."/>
            <person name="Kuo A."/>
            <person name="Nagy L.G."/>
            <person name="Floudas D."/>
            <person name="Copeland A."/>
            <person name="Barry K.W."/>
            <person name="Cichocki N."/>
            <person name="Veneault-Fourrey C."/>
            <person name="LaButti K."/>
            <person name="Lindquist E.A."/>
            <person name="Lipzen A."/>
            <person name="Lundell T."/>
            <person name="Morin E."/>
            <person name="Murat C."/>
            <person name="Riley R."/>
            <person name="Ohm R."/>
            <person name="Sun H."/>
            <person name="Tunlid A."/>
            <person name="Henrissat B."/>
            <person name="Grigoriev I.V."/>
            <person name="Hibbett D.S."/>
            <person name="Martin F."/>
        </authorList>
    </citation>
    <scope>NUCLEOTIDE SEQUENCE [LARGE SCALE GENOMIC DNA]</scope>
    <source>
        <strain evidence="5">Zn</strain>
    </source>
</reference>
<organism evidence="4 5">
    <name type="scientific">Oidiodendron maius (strain Zn)</name>
    <dbReference type="NCBI Taxonomy" id="913774"/>
    <lineage>
        <taxon>Eukaryota</taxon>
        <taxon>Fungi</taxon>
        <taxon>Dikarya</taxon>
        <taxon>Ascomycota</taxon>
        <taxon>Pezizomycotina</taxon>
        <taxon>Leotiomycetes</taxon>
        <taxon>Leotiomycetes incertae sedis</taxon>
        <taxon>Myxotrichaceae</taxon>
        <taxon>Oidiodendron</taxon>
    </lineage>
</organism>
<dbReference type="STRING" id="913774.A0A0C3CX53"/>
<protein>
    <recommendedName>
        <fullName evidence="3">Methyltransferase domain-containing protein</fullName>
    </recommendedName>
</protein>
<evidence type="ECO:0000256" key="1">
    <source>
        <dbReference type="ARBA" id="ARBA00022603"/>
    </source>
</evidence>
<dbReference type="SUPFAM" id="SSF53335">
    <property type="entry name" value="S-adenosyl-L-methionine-dependent methyltransferases"/>
    <property type="match status" value="1"/>
</dbReference>
<accession>A0A0C3CX53</accession>
<keyword evidence="5" id="KW-1185">Reference proteome</keyword>
<keyword evidence="2" id="KW-0808">Transferase</keyword>
<dbReference type="InterPro" id="IPR029063">
    <property type="entry name" value="SAM-dependent_MTases_sf"/>
</dbReference>
<dbReference type="CDD" id="cd02440">
    <property type="entry name" value="AdoMet_MTases"/>
    <property type="match status" value="1"/>
</dbReference>
<sequence length="227" mass="24828">MASSSNPINEGVKVAYNQIAQRYTEWTKSSHAIRLSYLDMLLERLPSPTSGKNASVLELGCGAGIPCTQVLAARGNLAVIANDISSAQLAIAAQHVPPSVRLLEQDMMDLEFGDGQLDAVIAMYSIIHLTREQQMVVLRRISGWLKPGGWFLANFGAGEDVGSTNPTWLGSTDGIMHWSSWGAEKTSTILRNFGFILEVCDVKATVEEYEEEREVPFLWVLAKKGGD</sequence>
<dbReference type="EMBL" id="KN832890">
    <property type="protein sequence ID" value="KIM94277.1"/>
    <property type="molecule type" value="Genomic_DNA"/>
</dbReference>
<dbReference type="Proteomes" id="UP000054321">
    <property type="component" value="Unassembled WGS sequence"/>
</dbReference>
<evidence type="ECO:0000313" key="5">
    <source>
        <dbReference type="Proteomes" id="UP000054321"/>
    </source>
</evidence>
<dbReference type="PANTHER" id="PTHR43861">
    <property type="entry name" value="TRANS-ACONITATE 2-METHYLTRANSFERASE-RELATED"/>
    <property type="match status" value="1"/>
</dbReference>
<feature type="domain" description="Methyltransferase" evidence="3">
    <location>
        <begin position="56"/>
        <end position="149"/>
    </location>
</feature>
<gene>
    <name evidence="4" type="ORF">OIDMADRAFT_21387</name>
</gene>
<dbReference type="AlphaFoldDB" id="A0A0C3CX53"/>
<dbReference type="Gene3D" id="3.40.50.150">
    <property type="entry name" value="Vaccinia Virus protein VP39"/>
    <property type="match status" value="1"/>
</dbReference>
<dbReference type="InParanoid" id="A0A0C3CX53"/>